<dbReference type="HOGENOM" id="CLU_000288_138_0_1"/>
<dbReference type="EMBL" id="KI964026">
    <property type="protein sequence ID" value="EUC43529.1"/>
    <property type="molecule type" value="Genomic_DNA"/>
</dbReference>
<dbReference type="eggNOG" id="KOG4177">
    <property type="taxonomic scope" value="Eukaryota"/>
</dbReference>
<evidence type="ECO:0000313" key="2">
    <source>
        <dbReference type="EMBL" id="EUC43529.1"/>
    </source>
</evidence>
<dbReference type="PANTHER" id="PTHR10622">
    <property type="entry name" value="HET DOMAIN-CONTAINING PROTEIN"/>
    <property type="match status" value="1"/>
</dbReference>
<sequence>MRLINCLTLELEEFFGSNIPPYAILSHTWGNDEVTFLDLPLYTPATQARAGYQKIEFTCKQAISDNLEYAWVDTCCIDNRSSSELSEAINSMFAWYRVARRCYAYLSDVLEEGMDEQFRTSRWFTRCWTLQELLAPIDVIFYNCNWHRLGRRSDHSELISGITGIDVDALRGRSARNYDNGDPFGAHCVAKRMSWASQRDTTRTEDMTYCLLGIFNINMPLLYGEGDRAFHRLQEEI</sequence>
<gene>
    <name evidence="2" type="ORF">COCMIDRAFT_50334</name>
</gene>
<accession>W6Z7I1</accession>
<keyword evidence="3" id="KW-1185">Reference proteome</keyword>
<reference evidence="2 3" key="1">
    <citation type="journal article" date="2013" name="PLoS Genet.">
        <title>Comparative genome structure, secondary metabolite, and effector coding capacity across Cochliobolus pathogens.</title>
        <authorList>
            <person name="Condon B.J."/>
            <person name="Leng Y."/>
            <person name="Wu D."/>
            <person name="Bushley K.E."/>
            <person name="Ohm R.A."/>
            <person name="Otillar R."/>
            <person name="Martin J."/>
            <person name="Schackwitz W."/>
            <person name="Grimwood J."/>
            <person name="MohdZainudin N."/>
            <person name="Xue C."/>
            <person name="Wang R."/>
            <person name="Manning V.A."/>
            <person name="Dhillon B."/>
            <person name="Tu Z.J."/>
            <person name="Steffenson B.J."/>
            <person name="Salamov A."/>
            <person name="Sun H."/>
            <person name="Lowry S."/>
            <person name="LaButti K."/>
            <person name="Han J."/>
            <person name="Copeland A."/>
            <person name="Lindquist E."/>
            <person name="Barry K."/>
            <person name="Schmutz J."/>
            <person name="Baker S.E."/>
            <person name="Ciuffetti L.M."/>
            <person name="Grigoriev I.V."/>
            <person name="Zhong S."/>
            <person name="Turgeon B.G."/>
        </authorList>
    </citation>
    <scope>NUCLEOTIDE SEQUENCE [LARGE SCALE GENOMIC DNA]</scope>
    <source>
        <strain evidence="2 3">ATCC 44560</strain>
    </source>
</reference>
<feature type="non-terminal residue" evidence="2">
    <location>
        <position position="237"/>
    </location>
</feature>
<feature type="domain" description="Heterokaryon incompatibility" evidence="1">
    <location>
        <begin position="22"/>
        <end position="110"/>
    </location>
</feature>
<dbReference type="RefSeq" id="XP_007689950.1">
    <property type="nucleotide sequence ID" value="XM_007691760.1"/>
</dbReference>
<evidence type="ECO:0000259" key="1">
    <source>
        <dbReference type="Pfam" id="PF06985"/>
    </source>
</evidence>
<dbReference type="PANTHER" id="PTHR10622:SF10">
    <property type="entry name" value="HET DOMAIN-CONTAINING PROTEIN"/>
    <property type="match status" value="1"/>
</dbReference>
<dbReference type="GeneID" id="19124474"/>
<dbReference type="OrthoDB" id="674604at2759"/>
<dbReference type="InterPro" id="IPR010730">
    <property type="entry name" value="HET"/>
</dbReference>
<dbReference type="AlphaFoldDB" id="W6Z7I1"/>
<dbReference type="STRING" id="930090.W6Z7I1"/>
<evidence type="ECO:0000313" key="3">
    <source>
        <dbReference type="Proteomes" id="UP000054032"/>
    </source>
</evidence>
<organism evidence="2 3">
    <name type="scientific">Bipolaris oryzae ATCC 44560</name>
    <dbReference type="NCBI Taxonomy" id="930090"/>
    <lineage>
        <taxon>Eukaryota</taxon>
        <taxon>Fungi</taxon>
        <taxon>Dikarya</taxon>
        <taxon>Ascomycota</taxon>
        <taxon>Pezizomycotina</taxon>
        <taxon>Dothideomycetes</taxon>
        <taxon>Pleosporomycetidae</taxon>
        <taxon>Pleosporales</taxon>
        <taxon>Pleosporineae</taxon>
        <taxon>Pleosporaceae</taxon>
        <taxon>Bipolaris</taxon>
    </lineage>
</organism>
<name>W6Z7I1_COCMI</name>
<proteinExistence type="predicted"/>
<protein>
    <recommendedName>
        <fullName evidence="1">Heterokaryon incompatibility domain-containing protein</fullName>
    </recommendedName>
</protein>
<dbReference type="Proteomes" id="UP000054032">
    <property type="component" value="Unassembled WGS sequence"/>
</dbReference>
<dbReference type="KEGG" id="bor:COCMIDRAFT_50334"/>
<dbReference type="Pfam" id="PF06985">
    <property type="entry name" value="HET"/>
    <property type="match status" value="1"/>
</dbReference>